<evidence type="ECO:0000256" key="1">
    <source>
        <dbReference type="SAM" id="Coils"/>
    </source>
</evidence>
<dbReference type="SUPFAM" id="SSF50494">
    <property type="entry name" value="Trypsin-like serine proteases"/>
    <property type="match status" value="1"/>
</dbReference>
<organism evidence="2 3">
    <name type="scientific">Candidatus Jettenia ecosi</name>
    <dbReference type="NCBI Taxonomy" id="2494326"/>
    <lineage>
        <taxon>Bacteria</taxon>
        <taxon>Pseudomonadati</taxon>
        <taxon>Planctomycetota</taxon>
        <taxon>Candidatus Brocadiia</taxon>
        <taxon>Candidatus Brocadiales</taxon>
        <taxon>Candidatus Brocadiaceae</taxon>
        <taxon>Candidatus Jettenia</taxon>
    </lineage>
</organism>
<dbReference type="Proteomes" id="UP000319783">
    <property type="component" value="Unassembled WGS sequence"/>
</dbReference>
<dbReference type="Gene3D" id="2.40.10.10">
    <property type="entry name" value="Trypsin-like serine proteases"/>
    <property type="match status" value="2"/>
</dbReference>
<proteinExistence type="predicted"/>
<evidence type="ECO:0000313" key="2">
    <source>
        <dbReference type="EMBL" id="TLD42298.1"/>
    </source>
</evidence>
<keyword evidence="1" id="KW-0175">Coiled coil</keyword>
<feature type="coiled-coil region" evidence="1">
    <location>
        <begin position="2"/>
        <end position="29"/>
    </location>
</feature>
<protein>
    <submittedName>
        <fullName evidence="2">Uncharacterized protein</fullName>
    </submittedName>
</protein>
<dbReference type="InterPro" id="IPR043504">
    <property type="entry name" value="Peptidase_S1_PA_chymotrypsin"/>
</dbReference>
<reference evidence="2 3" key="1">
    <citation type="submission" date="2019-04" db="EMBL/GenBank/DDBJ databases">
        <title>Genome of a novel bacterium Candidatus Jettenia ecosi reconstructed from metagenome of an anammox bioreactor.</title>
        <authorList>
            <person name="Mardanov A.V."/>
            <person name="Beletsky A.V."/>
            <person name="Ravin N.V."/>
            <person name="Botchkova E.A."/>
            <person name="Litti Y.V."/>
            <person name="Nozhevnikova A.N."/>
        </authorList>
    </citation>
    <scope>NUCLEOTIDE SEQUENCE [LARGE SCALE GENOMIC DNA]</scope>
    <source>
        <strain evidence="2">J2</strain>
    </source>
</reference>
<dbReference type="InterPro" id="IPR009003">
    <property type="entry name" value="Peptidase_S1_PA"/>
</dbReference>
<evidence type="ECO:0000313" key="3">
    <source>
        <dbReference type="Proteomes" id="UP000319783"/>
    </source>
</evidence>
<comment type="caution">
    <text evidence="2">The sequence shown here is derived from an EMBL/GenBank/DDBJ whole genome shotgun (WGS) entry which is preliminary data.</text>
</comment>
<sequence length="318" mass="34886">MKPVSENELDDLLNILEKHEQELKAFEGVHYVDVGYKFKDGNPIDDILSIRAHVLEKKKLDELDPSQVIPPRIEEILTDVIQSNPEIPFLSKEAANNLKETATNWLVSNKLFDPLRGGIAVWNPRYAFPGTLGMIVFDARTSEPLGLSNHHVFVREQGKQGDPIKQGNINMDPPEPDAVTVVGTLIRSDEGLDCAVCTFNNTRKISKEILRYSQKPTGVRRPLLGMHVTKSGIASGVTYGTIDGVGLRGFTVIPDPARPSPNGEISMGGDSGSVWLDVASFKAVGLHFAGERDPSPRAERAWANQMVKVAKALDIVFG</sequence>
<dbReference type="AlphaFoldDB" id="A0A533QC56"/>
<name>A0A533QC56_9BACT</name>
<dbReference type="EMBL" id="SULG01000023">
    <property type="protein sequence ID" value="TLD42298.1"/>
    <property type="molecule type" value="Genomic_DNA"/>
</dbReference>
<accession>A0A533QC56</accession>
<gene>
    <name evidence="2" type="ORF">JETT_1413</name>
</gene>